<dbReference type="InterPro" id="IPR016024">
    <property type="entry name" value="ARM-type_fold"/>
</dbReference>
<dbReference type="InterPro" id="IPR011989">
    <property type="entry name" value="ARM-like"/>
</dbReference>
<dbReference type="SUPFAM" id="SSF48371">
    <property type="entry name" value="ARM repeat"/>
    <property type="match status" value="1"/>
</dbReference>
<organism evidence="3 4">
    <name type="scientific">Hibiscus syriacus</name>
    <name type="common">Rose of Sharon</name>
    <dbReference type="NCBI Taxonomy" id="106335"/>
    <lineage>
        <taxon>Eukaryota</taxon>
        <taxon>Viridiplantae</taxon>
        <taxon>Streptophyta</taxon>
        <taxon>Embryophyta</taxon>
        <taxon>Tracheophyta</taxon>
        <taxon>Spermatophyta</taxon>
        <taxon>Magnoliopsida</taxon>
        <taxon>eudicotyledons</taxon>
        <taxon>Gunneridae</taxon>
        <taxon>Pentapetalae</taxon>
        <taxon>rosids</taxon>
        <taxon>malvids</taxon>
        <taxon>Malvales</taxon>
        <taxon>Malvaceae</taxon>
        <taxon>Malvoideae</taxon>
        <taxon>Hibiscus</taxon>
    </lineage>
</organism>
<proteinExistence type="predicted"/>
<gene>
    <name evidence="3" type="ORF">F3Y22_tig00113096pilonHSYRG00193</name>
</gene>
<dbReference type="EMBL" id="VEPZ02001689">
    <property type="protein sequence ID" value="KAE8663175.1"/>
    <property type="molecule type" value="Genomic_DNA"/>
</dbReference>
<name>A0A6A2X7P0_HIBSY</name>
<feature type="transmembrane region" description="Helical" evidence="2">
    <location>
        <begin position="39"/>
        <end position="62"/>
    </location>
</feature>
<evidence type="ECO:0000256" key="1">
    <source>
        <dbReference type="ARBA" id="ARBA00022786"/>
    </source>
</evidence>
<comment type="caution">
    <text evidence="3">The sequence shown here is derived from an EMBL/GenBank/DDBJ whole genome shotgun (WGS) entry which is preliminary data.</text>
</comment>
<dbReference type="AlphaFoldDB" id="A0A6A2X7P0"/>
<protein>
    <submittedName>
        <fullName evidence="3">Uncharacterized protein</fullName>
    </submittedName>
</protein>
<dbReference type="Proteomes" id="UP000436088">
    <property type="component" value="Unassembled WGS sequence"/>
</dbReference>
<keyword evidence="4" id="KW-1185">Reference proteome</keyword>
<dbReference type="Gene3D" id="1.25.10.10">
    <property type="entry name" value="Leucine-rich Repeat Variant"/>
    <property type="match status" value="1"/>
</dbReference>
<sequence>MFLIFQYVVRVDRAQHFTIQNVDRRSRSPARNPAESKKLSFFFCSIFSPVWLSGISTFLLLLQILRWCEEHGVAPLKVDHDKERDPMTDKRHVKLLLEKLFSLDDQKQAAKELQRLTKTIPSCREVFSEFPDGILLDPLSLTKVDSDPDLQEYLIATVLNISTDDKNMAILVENPVVIPLLTESMKSGTSVIKRNAAAAIFTLSTLNSNKFRIGNSGALEPLLELLLKLIIQKMSDGILVDEVSSILALQTQHQDAVDEFENPKIFVPFVQSRKHCTSKLAKRNCATILHNFLEPKEDIKENTPKALASYGA</sequence>
<evidence type="ECO:0000256" key="2">
    <source>
        <dbReference type="SAM" id="Phobius"/>
    </source>
</evidence>
<dbReference type="PANTHER" id="PTHR23315">
    <property type="entry name" value="U BOX DOMAIN-CONTAINING"/>
    <property type="match status" value="1"/>
</dbReference>
<keyword evidence="2" id="KW-0472">Membrane</keyword>
<dbReference type="PANTHER" id="PTHR23315:SF265">
    <property type="entry name" value="U-BOX DOMAIN-CONTAINING PROTEIN 46-RELATED"/>
    <property type="match status" value="1"/>
</dbReference>
<keyword evidence="2" id="KW-0812">Transmembrane</keyword>
<reference evidence="3" key="1">
    <citation type="submission" date="2019-09" db="EMBL/GenBank/DDBJ databases">
        <title>Draft genome information of white flower Hibiscus syriacus.</title>
        <authorList>
            <person name="Kim Y.-M."/>
        </authorList>
    </citation>
    <scope>NUCLEOTIDE SEQUENCE [LARGE SCALE GENOMIC DNA]</scope>
    <source>
        <strain evidence="3">YM2019G1</strain>
    </source>
</reference>
<keyword evidence="1" id="KW-0833">Ubl conjugation pathway</keyword>
<evidence type="ECO:0000313" key="3">
    <source>
        <dbReference type="EMBL" id="KAE8663175.1"/>
    </source>
</evidence>
<keyword evidence="2" id="KW-1133">Transmembrane helix</keyword>
<evidence type="ECO:0000313" key="4">
    <source>
        <dbReference type="Proteomes" id="UP000436088"/>
    </source>
</evidence>
<accession>A0A6A2X7P0</accession>